<dbReference type="InterPro" id="IPR013149">
    <property type="entry name" value="ADH-like_C"/>
</dbReference>
<dbReference type="Gene3D" id="3.90.180.10">
    <property type="entry name" value="Medium-chain alcohol dehydrogenases, catalytic domain"/>
    <property type="match status" value="1"/>
</dbReference>
<dbReference type="PROSITE" id="PS00059">
    <property type="entry name" value="ADH_ZINC"/>
    <property type="match status" value="1"/>
</dbReference>
<dbReference type="PANTHER" id="PTHR42940">
    <property type="entry name" value="ALCOHOL DEHYDROGENASE 1-RELATED"/>
    <property type="match status" value="1"/>
</dbReference>
<evidence type="ECO:0000313" key="10">
    <source>
        <dbReference type="Proteomes" id="UP001221142"/>
    </source>
</evidence>
<keyword evidence="5" id="KW-0560">Oxidoreductase</keyword>
<dbReference type="InterPro" id="IPR011032">
    <property type="entry name" value="GroES-like_sf"/>
</dbReference>
<sequence length="398" mass="41761">MTSTPKTMLAARYVPGNERLVLDDKYPIRALKDNEVLLKMAAAGVCHTDVDLLSGVTLDPRTYVMGHEACGVPVKLGPKVDSKAVHLGQLYSVLLLDSCTHGVNGTSALVNSLGIGKDGSFSEYFIVSVDMLVPVPDGVPPEVAAIACDAGITAYHAVQSTAQVKQGDKVLIFGIGGLGHLAVQYAKHFGATVYVCDFKPAARKLALELGATEAFDWIELNTKTTSGFTVDKTIDFISSSQSFTQAMAALQGNDVNFPSSPKLVLVGISPDNLVFNTVSIIQSGVQILGSPYGPRSALVAALDLFANGTVRAHVSSEPLENVNKVIDELRSFTVLGRKVVVAHGSALRVENGAASEGVGNGNGEAKEANGEGEGTQSKRNSTIRKILNHIPGVSSTSS</sequence>
<keyword evidence="4 6" id="KW-0862">Zinc</keyword>
<name>A0AAD7C7T5_9AGAR</name>
<dbReference type="PANTHER" id="PTHR42940:SF8">
    <property type="entry name" value="VACUOLAR PROTEIN SORTING-ASSOCIATED PROTEIN 11"/>
    <property type="match status" value="1"/>
</dbReference>
<comment type="caution">
    <text evidence="9">The sequence shown here is derived from an EMBL/GenBank/DDBJ whole genome shotgun (WGS) entry which is preliminary data.</text>
</comment>
<dbReference type="GO" id="GO:0008270">
    <property type="term" value="F:zinc ion binding"/>
    <property type="evidence" value="ECO:0007669"/>
    <property type="project" value="InterPro"/>
</dbReference>
<dbReference type="Gene3D" id="3.40.50.720">
    <property type="entry name" value="NAD(P)-binding Rossmann-like Domain"/>
    <property type="match status" value="1"/>
</dbReference>
<evidence type="ECO:0000313" key="9">
    <source>
        <dbReference type="EMBL" id="KAJ7641593.1"/>
    </source>
</evidence>
<organism evidence="9 10">
    <name type="scientific">Roridomyces roridus</name>
    <dbReference type="NCBI Taxonomy" id="1738132"/>
    <lineage>
        <taxon>Eukaryota</taxon>
        <taxon>Fungi</taxon>
        <taxon>Dikarya</taxon>
        <taxon>Basidiomycota</taxon>
        <taxon>Agaricomycotina</taxon>
        <taxon>Agaricomycetes</taxon>
        <taxon>Agaricomycetidae</taxon>
        <taxon>Agaricales</taxon>
        <taxon>Marasmiineae</taxon>
        <taxon>Mycenaceae</taxon>
        <taxon>Roridomyces</taxon>
    </lineage>
</organism>
<comment type="similarity">
    <text evidence="2 6">Belongs to the zinc-containing alcohol dehydrogenase family.</text>
</comment>
<evidence type="ECO:0000256" key="2">
    <source>
        <dbReference type="ARBA" id="ARBA00008072"/>
    </source>
</evidence>
<dbReference type="InterPro" id="IPR020843">
    <property type="entry name" value="ER"/>
</dbReference>
<evidence type="ECO:0000256" key="3">
    <source>
        <dbReference type="ARBA" id="ARBA00022723"/>
    </source>
</evidence>
<evidence type="ECO:0000256" key="4">
    <source>
        <dbReference type="ARBA" id="ARBA00022833"/>
    </source>
</evidence>
<evidence type="ECO:0000256" key="1">
    <source>
        <dbReference type="ARBA" id="ARBA00001947"/>
    </source>
</evidence>
<dbReference type="EMBL" id="JARKIF010000004">
    <property type="protein sequence ID" value="KAJ7641593.1"/>
    <property type="molecule type" value="Genomic_DNA"/>
</dbReference>
<proteinExistence type="inferred from homology"/>
<evidence type="ECO:0000256" key="7">
    <source>
        <dbReference type="SAM" id="MobiDB-lite"/>
    </source>
</evidence>
<dbReference type="InterPro" id="IPR013154">
    <property type="entry name" value="ADH-like_N"/>
</dbReference>
<evidence type="ECO:0000259" key="8">
    <source>
        <dbReference type="SMART" id="SM00829"/>
    </source>
</evidence>
<comment type="cofactor">
    <cofactor evidence="1 6">
        <name>Zn(2+)</name>
        <dbReference type="ChEBI" id="CHEBI:29105"/>
    </cofactor>
</comment>
<reference evidence="9" key="1">
    <citation type="submission" date="2023-03" db="EMBL/GenBank/DDBJ databases">
        <title>Massive genome expansion in bonnet fungi (Mycena s.s.) driven by repeated elements and novel gene families across ecological guilds.</title>
        <authorList>
            <consortium name="Lawrence Berkeley National Laboratory"/>
            <person name="Harder C.B."/>
            <person name="Miyauchi S."/>
            <person name="Viragh M."/>
            <person name="Kuo A."/>
            <person name="Thoen E."/>
            <person name="Andreopoulos B."/>
            <person name="Lu D."/>
            <person name="Skrede I."/>
            <person name="Drula E."/>
            <person name="Henrissat B."/>
            <person name="Morin E."/>
            <person name="Kohler A."/>
            <person name="Barry K."/>
            <person name="LaButti K."/>
            <person name="Morin E."/>
            <person name="Salamov A."/>
            <person name="Lipzen A."/>
            <person name="Mereny Z."/>
            <person name="Hegedus B."/>
            <person name="Baldrian P."/>
            <person name="Stursova M."/>
            <person name="Weitz H."/>
            <person name="Taylor A."/>
            <person name="Grigoriev I.V."/>
            <person name="Nagy L.G."/>
            <person name="Martin F."/>
            <person name="Kauserud H."/>
        </authorList>
    </citation>
    <scope>NUCLEOTIDE SEQUENCE</scope>
    <source>
        <strain evidence="9">9284</strain>
    </source>
</reference>
<evidence type="ECO:0000256" key="5">
    <source>
        <dbReference type="ARBA" id="ARBA00023002"/>
    </source>
</evidence>
<evidence type="ECO:0000256" key="6">
    <source>
        <dbReference type="RuleBase" id="RU361277"/>
    </source>
</evidence>
<feature type="domain" description="Enoyl reductase (ER)" evidence="8">
    <location>
        <begin position="16"/>
        <end position="340"/>
    </location>
</feature>
<dbReference type="GO" id="GO:0016491">
    <property type="term" value="F:oxidoreductase activity"/>
    <property type="evidence" value="ECO:0007669"/>
    <property type="project" value="UniProtKB-KW"/>
</dbReference>
<dbReference type="AlphaFoldDB" id="A0AAD7C7T5"/>
<dbReference type="SMART" id="SM00829">
    <property type="entry name" value="PKS_ER"/>
    <property type="match status" value="1"/>
</dbReference>
<keyword evidence="3 6" id="KW-0479">Metal-binding</keyword>
<feature type="region of interest" description="Disordered" evidence="7">
    <location>
        <begin position="353"/>
        <end position="398"/>
    </location>
</feature>
<dbReference type="SUPFAM" id="SSF50129">
    <property type="entry name" value="GroES-like"/>
    <property type="match status" value="1"/>
</dbReference>
<dbReference type="SUPFAM" id="SSF51735">
    <property type="entry name" value="NAD(P)-binding Rossmann-fold domains"/>
    <property type="match status" value="1"/>
</dbReference>
<dbReference type="Pfam" id="PF08240">
    <property type="entry name" value="ADH_N"/>
    <property type="match status" value="1"/>
</dbReference>
<dbReference type="Pfam" id="PF00107">
    <property type="entry name" value="ADH_zinc_N"/>
    <property type="match status" value="1"/>
</dbReference>
<dbReference type="InterPro" id="IPR036291">
    <property type="entry name" value="NAD(P)-bd_dom_sf"/>
</dbReference>
<keyword evidence="10" id="KW-1185">Reference proteome</keyword>
<protein>
    <recommendedName>
        <fullName evidence="8">Enoyl reductase (ER) domain-containing protein</fullName>
    </recommendedName>
</protein>
<dbReference type="Proteomes" id="UP001221142">
    <property type="component" value="Unassembled WGS sequence"/>
</dbReference>
<gene>
    <name evidence="9" type="ORF">FB45DRAFT_359806</name>
</gene>
<dbReference type="CDD" id="cd08254">
    <property type="entry name" value="hydroxyacyl_CoA_DH"/>
    <property type="match status" value="1"/>
</dbReference>
<accession>A0AAD7C7T5</accession>
<dbReference type="InterPro" id="IPR002328">
    <property type="entry name" value="ADH_Zn_CS"/>
</dbReference>